<feature type="region of interest" description="Disordered" evidence="1">
    <location>
        <begin position="1"/>
        <end position="22"/>
    </location>
</feature>
<dbReference type="EMBL" id="LSRX01001193">
    <property type="protein sequence ID" value="OLP82429.1"/>
    <property type="molecule type" value="Genomic_DNA"/>
</dbReference>
<name>A0A1Q9CHM4_SYMMI</name>
<proteinExistence type="predicted"/>
<sequence>MNLEAPVGDERHLEGRRQQPPSQLALDAGQMTLRGTRSDSQQFAKNPCGLQVLEGQALHEPVVVVLFALELLGDESIMPEWGTEECDPWGVTQFTHATCGNQRLRRLPGIAHAVPSWEGLRTLQSAQPGKMAARAKDDRGDYGYGPPGSLKAQLGGNRLAVAELIRCASAAASDRGST</sequence>
<keyword evidence="3" id="KW-1185">Reference proteome</keyword>
<dbReference type="AlphaFoldDB" id="A0A1Q9CHM4"/>
<organism evidence="2 3">
    <name type="scientific">Symbiodinium microadriaticum</name>
    <name type="common">Dinoflagellate</name>
    <name type="synonym">Zooxanthella microadriatica</name>
    <dbReference type="NCBI Taxonomy" id="2951"/>
    <lineage>
        <taxon>Eukaryota</taxon>
        <taxon>Sar</taxon>
        <taxon>Alveolata</taxon>
        <taxon>Dinophyceae</taxon>
        <taxon>Suessiales</taxon>
        <taxon>Symbiodiniaceae</taxon>
        <taxon>Symbiodinium</taxon>
    </lineage>
</organism>
<reference evidence="2 3" key="1">
    <citation type="submission" date="2016-02" db="EMBL/GenBank/DDBJ databases">
        <title>Genome analysis of coral dinoflagellate symbionts highlights evolutionary adaptations to a symbiotic lifestyle.</title>
        <authorList>
            <person name="Aranda M."/>
            <person name="Li Y."/>
            <person name="Liew Y.J."/>
            <person name="Baumgarten S."/>
            <person name="Simakov O."/>
            <person name="Wilson M."/>
            <person name="Piel J."/>
            <person name="Ashoor H."/>
            <person name="Bougouffa S."/>
            <person name="Bajic V.B."/>
            <person name="Ryu T."/>
            <person name="Ravasi T."/>
            <person name="Bayer T."/>
            <person name="Micklem G."/>
            <person name="Kim H."/>
            <person name="Bhak J."/>
            <person name="Lajeunesse T.C."/>
            <person name="Voolstra C.R."/>
        </authorList>
    </citation>
    <scope>NUCLEOTIDE SEQUENCE [LARGE SCALE GENOMIC DNA]</scope>
    <source>
        <strain evidence="2 3">CCMP2467</strain>
    </source>
</reference>
<dbReference type="Proteomes" id="UP000186817">
    <property type="component" value="Unassembled WGS sequence"/>
</dbReference>
<evidence type="ECO:0000256" key="1">
    <source>
        <dbReference type="SAM" id="MobiDB-lite"/>
    </source>
</evidence>
<accession>A0A1Q9CHM4</accession>
<evidence type="ECO:0000313" key="2">
    <source>
        <dbReference type="EMBL" id="OLP82429.1"/>
    </source>
</evidence>
<comment type="caution">
    <text evidence="2">The sequence shown here is derived from an EMBL/GenBank/DDBJ whole genome shotgun (WGS) entry which is preliminary data.</text>
</comment>
<feature type="compositionally biased region" description="Basic and acidic residues" evidence="1">
    <location>
        <begin position="8"/>
        <end position="17"/>
    </location>
</feature>
<evidence type="ECO:0000313" key="3">
    <source>
        <dbReference type="Proteomes" id="UP000186817"/>
    </source>
</evidence>
<protein>
    <submittedName>
        <fullName evidence="2">Uncharacterized protein</fullName>
    </submittedName>
</protein>
<gene>
    <name evidence="2" type="ORF">AK812_SmicGene36907</name>
</gene>